<sequence>MQDIQEIWGRIQVIKKQQKDLRGAYKDALRASQEYLELGEKLNTMRARKKQIEATVKGDFASDFTKLDDLKIDLESDMEILSDIAMTKLMKGETVEVKDEYDNVYEPIFSVKFKKT</sequence>
<dbReference type="STRING" id="1619046.US42_C0001G0068"/>
<reference evidence="1 2" key="1">
    <citation type="journal article" date="2015" name="Nature">
        <title>rRNA introns, odd ribosomes, and small enigmatic genomes across a large radiation of phyla.</title>
        <authorList>
            <person name="Brown C.T."/>
            <person name="Hug L.A."/>
            <person name="Thomas B.C."/>
            <person name="Sharon I."/>
            <person name="Castelle C.J."/>
            <person name="Singh A."/>
            <person name="Wilkins M.J."/>
            <person name="Williams K.H."/>
            <person name="Banfield J.F."/>
        </authorList>
    </citation>
    <scope>NUCLEOTIDE SEQUENCE [LARGE SCALE GENOMIC DNA]</scope>
</reference>
<gene>
    <name evidence="1" type="ORF">US42_C0001G0068</name>
</gene>
<name>A0A0G0GE16_9BACT</name>
<evidence type="ECO:0000313" key="1">
    <source>
        <dbReference type="EMBL" id="KKQ28217.1"/>
    </source>
</evidence>
<dbReference type="AlphaFoldDB" id="A0A0G0GE16"/>
<comment type="caution">
    <text evidence="1">The sequence shown here is derived from an EMBL/GenBank/DDBJ whole genome shotgun (WGS) entry which is preliminary data.</text>
</comment>
<dbReference type="Proteomes" id="UP000034849">
    <property type="component" value="Unassembled WGS sequence"/>
</dbReference>
<protein>
    <submittedName>
        <fullName evidence="1">Uncharacterized protein</fullName>
    </submittedName>
</protein>
<dbReference type="EMBL" id="LBSX01000001">
    <property type="protein sequence ID" value="KKQ28217.1"/>
    <property type="molecule type" value="Genomic_DNA"/>
</dbReference>
<proteinExistence type="predicted"/>
<accession>A0A0G0GE16</accession>
<evidence type="ECO:0000313" key="2">
    <source>
        <dbReference type="Proteomes" id="UP000034849"/>
    </source>
</evidence>
<organism evidence="1 2">
    <name type="scientific">Candidatus Magasanikbacteria bacterium GW2011_GWC2_37_14</name>
    <dbReference type="NCBI Taxonomy" id="1619046"/>
    <lineage>
        <taxon>Bacteria</taxon>
        <taxon>Candidatus Magasanikiibacteriota</taxon>
    </lineage>
</organism>